<accession>F8MS26</accession>
<proteinExistence type="predicted"/>
<evidence type="ECO:0000313" key="1">
    <source>
        <dbReference type="EMBL" id="EGO55820.1"/>
    </source>
</evidence>
<name>F8MS26_NEUT8</name>
<organism evidence="1 2">
    <name type="scientific">Neurospora tetrasperma (strain FGSC 2508 / ATCC MYA-4615 / P0657)</name>
    <dbReference type="NCBI Taxonomy" id="510951"/>
    <lineage>
        <taxon>Eukaryota</taxon>
        <taxon>Fungi</taxon>
        <taxon>Dikarya</taxon>
        <taxon>Ascomycota</taxon>
        <taxon>Pezizomycotina</taxon>
        <taxon>Sordariomycetes</taxon>
        <taxon>Sordariomycetidae</taxon>
        <taxon>Sordariales</taxon>
        <taxon>Sordariaceae</taxon>
        <taxon>Neurospora</taxon>
    </lineage>
</organism>
<dbReference type="RefSeq" id="XP_009853603.1">
    <property type="nucleotide sequence ID" value="XM_009855301.1"/>
</dbReference>
<dbReference type="AlphaFoldDB" id="F8MS26"/>
<sequence>MTSVGQERGVVGIGSVLPMQLVLNGMRDVAGDWLSRQIPFSWCGRMQEESDRLLVWKTGLD</sequence>
<dbReference type="EMBL" id="GL891306">
    <property type="protein sequence ID" value="EGO55820.1"/>
    <property type="molecule type" value="Genomic_DNA"/>
</dbReference>
<gene>
    <name evidence="1" type="ORF">NEUTE1DRAFT_117926</name>
</gene>
<reference evidence="2" key="1">
    <citation type="journal article" date="2011" name="Genetics">
        <title>Massive changes in genome architecture accompany the transition to self-fertility in the filamentous fungus Neurospora tetrasperma.</title>
        <authorList>
            <person name="Ellison C.E."/>
            <person name="Stajich J.E."/>
            <person name="Jacobson D.J."/>
            <person name="Natvig D.O."/>
            <person name="Lapidus A."/>
            <person name="Foster B."/>
            <person name="Aerts A."/>
            <person name="Riley R."/>
            <person name="Lindquist E.A."/>
            <person name="Grigoriev I.V."/>
            <person name="Taylor J.W."/>
        </authorList>
    </citation>
    <scope>NUCLEOTIDE SEQUENCE [LARGE SCALE GENOMIC DNA]</scope>
    <source>
        <strain evidence="2">FGSC 2508 / P0657</strain>
    </source>
</reference>
<dbReference type="Proteomes" id="UP000008065">
    <property type="component" value="Unassembled WGS sequence"/>
</dbReference>
<keyword evidence="2" id="KW-1185">Reference proteome</keyword>
<protein>
    <submittedName>
        <fullName evidence="1">Uncharacterized protein</fullName>
    </submittedName>
</protein>
<dbReference type="HOGENOM" id="CLU_2923197_0_0_1"/>
<evidence type="ECO:0000313" key="2">
    <source>
        <dbReference type="Proteomes" id="UP000008065"/>
    </source>
</evidence>
<dbReference type="GeneID" id="20823425"/>
<dbReference type="KEGG" id="nte:NEUTE1DRAFT117926"/>
<dbReference type="VEuPathDB" id="FungiDB:NEUTE1DRAFT_117926"/>